<evidence type="ECO:0000256" key="2">
    <source>
        <dbReference type="SAM" id="Phobius"/>
    </source>
</evidence>
<evidence type="ECO:0000313" key="4">
    <source>
        <dbReference type="Proteomes" id="UP000320762"/>
    </source>
</evidence>
<gene>
    <name evidence="3" type="ORF">BD626DRAFT_497819</name>
</gene>
<feature type="transmembrane region" description="Helical" evidence="2">
    <location>
        <begin position="304"/>
        <end position="324"/>
    </location>
</feature>
<feature type="compositionally biased region" description="Basic residues" evidence="1">
    <location>
        <begin position="393"/>
        <end position="404"/>
    </location>
</feature>
<dbReference type="Proteomes" id="UP000320762">
    <property type="component" value="Unassembled WGS sequence"/>
</dbReference>
<evidence type="ECO:0000256" key="1">
    <source>
        <dbReference type="SAM" id="MobiDB-lite"/>
    </source>
</evidence>
<feature type="compositionally biased region" description="Basic and acidic residues" evidence="1">
    <location>
        <begin position="264"/>
        <end position="274"/>
    </location>
</feature>
<keyword evidence="2" id="KW-0472">Membrane</keyword>
<feature type="transmembrane region" description="Helical" evidence="2">
    <location>
        <begin position="336"/>
        <end position="358"/>
    </location>
</feature>
<comment type="caution">
    <text evidence="3">The sequence shown here is derived from an EMBL/GenBank/DDBJ whole genome shotgun (WGS) entry which is preliminary data.</text>
</comment>
<dbReference type="OrthoDB" id="3253553at2759"/>
<feature type="region of interest" description="Disordered" evidence="1">
    <location>
        <begin position="368"/>
        <end position="408"/>
    </location>
</feature>
<protein>
    <submittedName>
        <fullName evidence="3">Uncharacterized protein</fullName>
    </submittedName>
</protein>
<feature type="region of interest" description="Disordered" evidence="1">
    <location>
        <begin position="422"/>
        <end position="478"/>
    </location>
</feature>
<feature type="transmembrane region" description="Helical" evidence="2">
    <location>
        <begin position="525"/>
        <end position="542"/>
    </location>
</feature>
<feature type="region of interest" description="Disordered" evidence="1">
    <location>
        <begin position="251"/>
        <end position="288"/>
    </location>
</feature>
<organism evidence="3 4">
    <name type="scientific">Schizophyllum amplum</name>
    <dbReference type="NCBI Taxonomy" id="97359"/>
    <lineage>
        <taxon>Eukaryota</taxon>
        <taxon>Fungi</taxon>
        <taxon>Dikarya</taxon>
        <taxon>Basidiomycota</taxon>
        <taxon>Agaricomycotina</taxon>
        <taxon>Agaricomycetes</taxon>
        <taxon>Agaricomycetidae</taxon>
        <taxon>Agaricales</taxon>
        <taxon>Schizophyllaceae</taxon>
        <taxon>Schizophyllum</taxon>
    </lineage>
</organism>
<name>A0A550CCP1_9AGAR</name>
<dbReference type="AlphaFoldDB" id="A0A550CCP1"/>
<feature type="region of interest" description="Disordered" evidence="1">
    <location>
        <begin position="25"/>
        <end position="95"/>
    </location>
</feature>
<reference evidence="3 4" key="1">
    <citation type="journal article" date="2019" name="New Phytol.">
        <title>Comparative genomics reveals unique wood-decay strategies and fruiting body development in the Schizophyllaceae.</title>
        <authorList>
            <person name="Almasi E."/>
            <person name="Sahu N."/>
            <person name="Krizsan K."/>
            <person name="Balint B."/>
            <person name="Kovacs G.M."/>
            <person name="Kiss B."/>
            <person name="Cseklye J."/>
            <person name="Drula E."/>
            <person name="Henrissat B."/>
            <person name="Nagy I."/>
            <person name="Chovatia M."/>
            <person name="Adam C."/>
            <person name="LaButti K."/>
            <person name="Lipzen A."/>
            <person name="Riley R."/>
            <person name="Grigoriev I.V."/>
            <person name="Nagy L.G."/>
        </authorList>
    </citation>
    <scope>NUCLEOTIDE SEQUENCE [LARGE SCALE GENOMIC DNA]</scope>
    <source>
        <strain evidence="3 4">NL-1724</strain>
    </source>
</reference>
<sequence>MRRPWSPSSDPSVEAVDFSEYQRAIAGNQFNDSNNDYNNDTDRQQPRRHDDHDPRYEHRYDNDYDAVVSPIPRHAPAPFSPPLSPPAMTVASHSSADSYGGMTSFAAASNPSLPPGAPPRQPTYDPFAYPGALYRRDDLPEAEIDITNLGSQRLSHPPEVAYSADYHSARTYDADFAPPPHSPGSYGYHDPFSATSIGPPSYGHDSMGIYGPARSYGHGVDGSPVLPWGNNDADHATIADELKEERVRMLEERFATDPTSTSRSEPDDSGEYRDSTTGALIPGTVDRQGDLVTNGPKKRLAVRVLQLLLAIGAAIPGIWAAIFLHPKTAPSPKGSVASYVLYVWGAIGLVLVLSVYFIHPCTRRRKFAKAKGQSPGGLANTGMMVLPVMQPGGKKHKKGKKGKKGRGDVQVNLIVDPAMFGRGREDEDDEEEEEEPRRNRRGEPPGAWDGDSSSADFWKDEAWGTTAPPKKKRKPRRSIMASLAAEKHWRRARSYAHKLIWVDAGMLVVYFAVHGLRCNRACACVVALLFGVTILFGVKDLAASKISPRQRGV</sequence>
<feature type="compositionally biased region" description="Pro residues" evidence="1">
    <location>
        <begin position="73"/>
        <end position="85"/>
    </location>
</feature>
<feature type="compositionally biased region" description="Low complexity" evidence="1">
    <location>
        <begin position="28"/>
        <end position="38"/>
    </location>
</feature>
<proteinExistence type="predicted"/>
<keyword evidence="2" id="KW-1133">Transmembrane helix</keyword>
<dbReference type="EMBL" id="VDMD01000012">
    <property type="protein sequence ID" value="TRM62571.1"/>
    <property type="molecule type" value="Genomic_DNA"/>
</dbReference>
<keyword evidence="2" id="KW-0812">Transmembrane</keyword>
<evidence type="ECO:0000313" key="3">
    <source>
        <dbReference type="EMBL" id="TRM62571.1"/>
    </source>
</evidence>
<feature type="compositionally biased region" description="Basic and acidic residues" evidence="1">
    <location>
        <begin position="40"/>
        <end position="62"/>
    </location>
</feature>
<keyword evidence="4" id="KW-1185">Reference proteome</keyword>
<accession>A0A550CCP1</accession>
<feature type="transmembrane region" description="Helical" evidence="2">
    <location>
        <begin position="495"/>
        <end position="513"/>
    </location>
</feature>